<accession>A0AAJ0LUY0</accession>
<dbReference type="InterPro" id="IPR050628">
    <property type="entry name" value="SNF2_RAD54_helicase_TF"/>
</dbReference>
<keyword evidence="7" id="KW-1185">Reference proteome</keyword>
<keyword evidence="2" id="KW-0378">Hydrolase</keyword>
<dbReference type="Pfam" id="PF00271">
    <property type="entry name" value="Helicase_C"/>
    <property type="match status" value="1"/>
</dbReference>
<dbReference type="GO" id="GO:0005524">
    <property type="term" value="F:ATP binding"/>
    <property type="evidence" value="ECO:0007669"/>
    <property type="project" value="UniProtKB-KW"/>
</dbReference>
<dbReference type="GO" id="GO:0006281">
    <property type="term" value="P:DNA repair"/>
    <property type="evidence" value="ECO:0007669"/>
    <property type="project" value="TreeGrafter"/>
</dbReference>
<dbReference type="Proteomes" id="UP001271007">
    <property type="component" value="Unassembled WGS sequence"/>
</dbReference>
<evidence type="ECO:0000313" key="6">
    <source>
        <dbReference type="EMBL" id="KAK3056343.1"/>
    </source>
</evidence>
<feature type="region of interest" description="Disordered" evidence="4">
    <location>
        <begin position="1"/>
        <end position="24"/>
    </location>
</feature>
<dbReference type="InterPro" id="IPR001650">
    <property type="entry name" value="Helicase_C-like"/>
</dbReference>
<dbReference type="InterPro" id="IPR027417">
    <property type="entry name" value="P-loop_NTPase"/>
</dbReference>
<dbReference type="SUPFAM" id="SSF52540">
    <property type="entry name" value="P-loop containing nucleoside triphosphate hydrolases"/>
    <property type="match status" value="2"/>
</dbReference>
<comment type="caution">
    <text evidence="6">The sequence shown here is derived from an EMBL/GenBank/DDBJ whole genome shotgun (WGS) entry which is preliminary data.</text>
</comment>
<evidence type="ECO:0000256" key="4">
    <source>
        <dbReference type="SAM" id="MobiDB-lite"/>
    </source>
</evidence>
<name>A0AAJ0LUY0_9PEZI</name>
<keyword evidence="1" id="KW-0547">Nucleotide-binding</keyword>
<dbReference type="CDD" id="cd18793">
    <property type="entry name" value="SF2_C_SNF"/>
    <property type="match status" value="1"/>
</dbReference>
<dbReference type="PROSITE" id="PS51194">
    <property type="entry name" value="HELICASE_CTER"/>
    <property type="match status" value="1"/>
</dbReference>
<keyword evidence="3" id="KW-0067">ATP-binding</keyword>
<dbReference type="PANTHER" id="PTHR45626:SF51">
    <property type="entry name" value="SNF2-RELATED DOMAIN-CONTAINING PROTEIN"/>
    <property type="match status" value="1"/>
</dbReference>
<evidence type="ECO:0000313" key="7">
    <source>
        <dbReference type="Proteomes" id="UP001271007"/>
    </source>
</evidence>
<evidence type="ECO:0000259" key="5">
    <source>
        <dbReference type="PROSITE" id="PS51194"/>
    </source>
</evidence>
<evidence type="ECO:0000256" key="3">
    <source>
        <dbReference type="ARBA" id="ARBA00022840"/>
    </source>
</evidence>
<dbReference type="Gene3D" id="3.40.50.10810">
    <property type="entry name" value="Tandem AAA-ATPase domain"/>
    <property type="match status" value="1"/>
</dbReference>
<dbReference type="EMBL" id="JAWDJX010000006">
    <property type="protein sequence ID" value="KAK3056343.1"/>
    <property type="molecule type" value="Genomic_DNA"/>
</dbReference>
<dbReference type="InterPro" id="IPR000330">
    <property type="entry name" value="SNF2_N"/>
</dbReference>
<gene>
    <name evidence="6" type="ORF">LTR09_002850</name>
</gene>
<evidence type="ECO:0000256" key="1">
    <source>
        <dbReference type="ARBA" id="ARBA00022741"/>
    </source>
</evidence>
<dbReference type="PANTHER" id="PTHR45626">
    <property type="entry name" value="TRANSCRIPTION TERMINATION FACTOR 2-RELATED"/>
    <property type="match status" value="1"/>
</dbReference>
<organism evidence="6 7">
    <name type="scientific">Extremus antarcticus</name>
    <dbReference type="NCBI Taxonomy" id="702011"/>
    <lineage>
        <taxon>Eukaryota</taxon>
        <taxon>Fungi</taxon>
        <taxon>Dikarya</taxon>
        <taxon>Ascomycota</taxon>
        <taxon>Pezizomycotina</taxon>
        <taxon>Dothideomycetes</taxon>
        <taxon>Dothideomycetidae</taxon>
        <taxon>Mycosphaerellales</taxon>
        <taxon>Extremaceae</taxon>
        <taxon>Extremus</taxon>
    </lineage>
</organism>
<proteinExistence type="predicted"/>
<dbReference type="InterPro" id="IPR049730">
    <property type="entry name" value="SNF2/RAD54-like_C"/>
</dbReference>
<protein>
    <recommendedName>
        <fullName evidence="5">Helicase C-terminal domain-containing protein</fullName>
    </recommendedName>
</protein>
<dbReference type="InterPro" id="IPR038718">
    <property type="entry name" value="SNF2-like_sf"/>
</dbReference>
<dbReference type="Gene3D" id="3.40.50.300">
    <property type="entry name" value="P-loop containing nucleotide triphosphate hydrolases"/>
    <property type="match status" value="1"/>
</dbReference>
<dbReference type="Pfam" id="PF00176">
    <property type="entry name" value="SNF2-rel_dom"/>
    <property type="match status" value="1"/>
</dbReference>
<reference evidence="6" key="1">
    <citation type="submission" date="2023-04" db="EMBL/GenBank/DDBJ databases">
        <title>Black Yeasts Isolated from many extreme environments.</title>
        <authorList>
            <person name="Coleine C."/>
            <person name="Stajich J.E."/>
            <person name="Selbmann L."/>
        </authorList>
    </citation>
    <scope>NUCLEOTIDE SEQUENCE</scope>
    <source>
        <strain evidence="6">CCFEE 5312</strain>
    </source>
</reference>
<feature type="region of interest" description="Disordered" evidence="4">
    <location>
        <begin position="1183"/>
        <end position="1213"/>
    </location>
</feature>
<dbReference type="GO" id="GO:0008094">
    <property type="term" value="F:ATP-dependent activity, acting on DNA"/>
    <property type="evidence" value="ECO:0007669"/>
    <property type="project" value="TreeGrafter"/>
</dbReference>
<evidence type="ECO:0000256" key="2">
    <source>
        <dbReference type="ARBA" id="ARBA00022801"/>
    </source>
</evidence>
<feature type="domain" description="Helicase C-terminal" evidence="5">
    <location>
        <begin position="991"/>
        <end position="1143"/>
    </location>
</feature>
<feature type="region of interest" description="Disordered" evidence="4">
    <location>
        <begin position="864"/>
        <end position="906"/>
    </location>
</feature>
<dbReference type="GO" id="GO:0016787">
    <property type="term" value="F:hydrolase activity"/>
    <property type="evidence" value="ECO:0007669"/>
    <property type="project" value="UniProtKB-KW"/>
</dbReference>
<dbReference type="GO" id="GO:0005634">
    <property type="term" value="C:nucleus"/>
    <property type="evidence" value="ECO:0007669"/>
    <property type="project" value="TreeGrafter"/>
</dbReference>
<sequence>MEGCNTKLSKSSHEGGSLYYPPVHPQLEDGSISVSITSSSSSASNASPKSHRSGAAPLSDDAACFFSDLSNYLPLGCLCLEHVDELPAEQNSINGWRAITQLPSQHSIGYSLSPHVSKLVNAGWIRLFSNRGSIYGRYLVIRIYILPFDVGLRYVDRQSKRLYVALENLLAEVDVGTQVWQGYRASDVACKFDMYASSEEGSLFWLFNQTPSPSPSKGLVREKYTHEAMVDLLKSNVPGLKTQLYRYQRRSAALMLQRELAPSLELDPRLELRLAPDGSEYYYGARDLTFLKHPRHYEACQGGILAETMGLATRDHTPRVPAPYSLPLVRPSTASLADMVASNINRKSIPWRTELRRAVEHRVNTCLVKLENVPPIYQIPLEPVRWNRKTVEPPPKRMVLAATTVIVVPRNLCKQWQAEVQKHVDAGLLHILVMDNSKQALPQADEIRKYDIVLFTRSRFEAEVRDGSDEQGRRLGSTQLLCRCPYIGASRTRDCHCLRTDQLYDSPLKHVHFKRLIIDEGHFFSNASNTAATVANKLITADARWVVSGTPAKDLLGVEVDMSSSENSWQTTNTKDSREAVLQQRRHFSKKDDTDGAIRSLGALATNFLQVRPWAAPTSTEKGLQWDEYIYRHEDARKRTYSGFSTCLRRVLNAMVIKTQPEDVELDVKLPELNHEVIRLQPSFYDKLTANLFTLVLTANAVTSERTDQDYLFHKNSQKARSQLIGNLRQSAFCWTGFSTADVKASLKSSRAYLAKENTNCTEADRALLTETFKSAHSVLASKGWKSMSRSHELGVFVRDWPGESAEHWSFDVTQQPLLTGISQLLEAQKYVNERVGQADPGEGLGGAGIRALAAAQQSIVKTEPDGVKKVPKPVLMKNGIPTSSIDGEPTLRRRSSSSAKVSPKRVARTLKVVKPKDRRRSAPAMTEYTRLAVITAAETNDQPARSSPPSDLVPDAETADINATLPHDSPFLRSSIVGTTSAKLSYLASQILRYYEDEKILIFYDGENAAYYIAQMLELLHIKHQIYAKTLAANLKSEYVVRFDQEVEDRVLLMDVRNAAFGLNLPSASRIFFVNPTCRPNVEAQAIKRAHRIGQTRPVFVETLVLKGTIEEKMLERSQRMTGSEHREAGHLEDDVGIREIIQSARIIPLIKEERSGRSQMAPLEERQQLWCREGYASLLKGQTAAPNRGATAKKRKHEDIKTEDNDEEASRVNPLVRRTLAFVKAGPLQASNDDDQDVHIEGLGPGKHRWTETSAPSVTADVYGSTLIPLTSELPEALSSPQQIYKYSRESTHRDTVSDHTDTADVQMERDEDDDLMRSILELL</sequence>